<feature type="transmembrane region" description="Helical" evidence="1">
    <location>
        <begin position="162"/>
        <end position="181"/>
    </location>
</feature>
<evidence type="ECO:0000313" key="3">
    <source>
        <dbReference type="EMBL" id="KAL3764400.1"/>
    </source>
</evidence>
<sequence>MMFPSMKLNSIAAALLLIAASSSTSKFVVSFQYQPRRSPTTTIVNGRSMTISTLQQRLRPVSVLHSENPNNTPGSEEEILDVGDDKLVGEVYEGSIDWDAEWKKVVENRDQPAKRPGKYKSQVEIAAIKATNKVAKNVYDASKDMKANMPSMPSIRSLQGDWRFWIGMILIVSFGLSILSVTSSGSTSVNESFYI</sequence>
<name>A0ABD3MV97_9STRA</name>
<keyword evidence="2" id="KW-0732">Signal</keyword>
<feature type="chain" id="PRO_5044756584" evidence="2">
    <location>
        <begin position="26"/>
        <end position="195"/>
    </location>
</feature>
<reference evidence="3 4" key="1">
    <citation type="submission" date="2024-10" db="EMBL/GenBank/DDBJ databases">
        <title>Updated reference genomes for cyclostephanoid diatoms.</title>
        <authorList>
            <person name="Roberts W.R."/>
            <person name="Alverson A.J."/>
        </authorList>
    </citation>
    <scope>NUCLEOTIDE SEQUENCE [LARGE SCALE GENOMIC DNA]</scope>
    <source>
        <strain evidence="3 4">AJA232-27</strain>
    </source>
</reference>
<organism evidence="3 4">
    <name type="scientific">Discostella pseudostelligera</name>
    <dbReference type="NCBI Taxonomy" id="259834"/>
    <lineage>
        <taxon>Eukaryota</taxon>
        <taxon>Sar</taxon>
        <taxon>Stramenopiles</taxon>
        <taxon>Ochrophyta</taxon>
        <taxon>Bacillariophyta</taxon>
        <taxon>Coscinodiscophyceae</taxon>
        <taxon>Thalassiosirophycidae</taxon>
        <taxon>Stephanodiscales</taxon>
        <taxon>Stephanodiscaceae</taxon>
        <taxon>Discostella</taxon>
    </lineage>
</organism>
<evidence type="ECO:0000313" key="4">
    <source>
        <dbReference type="Proteomes" id="UP001530293"/>
    </source>
</evidence>
<keyword evidence="1" id="KW-0812">Transmembrane</keyword>
<proteinExistence type="predicted"/>
<gene>
    <name evidence="3" type="ORF">ACHAWU_004573</name>
</gene>
<dbReference type="Proteomes" id="UP001530293">
    <property type="component" value="Unassembled WGS sequence"/>
</dbReference>
<keyword evidence="4" id="KW-1185">Reference proteome</keyword>
<feature type="signal peptide" evidence="2">
    <location>
        <begin position="1"/>
        <end position="25"/>
    </location>
</feature>
<comment type="caution">
    <text evidence="3">The sequence shown here is derived from an EMBL/GenBank/DDBJ whole genome shotgun (WGS) entry which is preliminary data.</text>
</comment>
<accession>A0ABD3MV97</accession>
<protein>
    <submittedName>
        <fullName evidence="3">Uncharacterized protein</fullName>
    </submittedName>
</protein>
<evidence type="ECO:0000256" key="1">
    <source>
        <dbReference type="SAM" id="Phobius"/>
    </source>
</evidence>
<keyword evidence="1" id="KW-0472">Membrane</keyword>
<evidence type="ECO:0000256" key="2">
    <source>
        <dbReference type="SAM" id="SignalP"/>
    </source>
</evidence>
<keyword evidence="1" id="KW-1133">Transmembrane helix</keyword>
<dbReference type="EMBL" id="JALLBG020000106">
    <property type="protein sequence ID" value="KAL3764400.1"/>
    <property type="molecule type" value="Genomic_DNA"/>
</dbReference>
<dbReference type="AlphaFoldDB" id="A0ABD3MV97"/>